<keyword evidence="2" id="KW-1185">Reference proteome</keyword>
<sequence>MSDVSSPASPETTDALPFTRRELIEAIYELSRHTTVTHPRDPRPITMVDSSARELGAQILGNIRARQVLGGEEAARAEVVVTELLDGGESRYAWERVADPEMYEAWVNTQAEHPEAGNDLWLSAAGIADTGQEFPDALFLSPVHADPRRAVQMSRDELRTTVEELVEHVGTDPKEYETGAQYWEICLRELAEAAVSTIREGEVVSAGEAARLERLIASATSFEQVRGTAGQGMWELATDPDAYQTWLQVRAVSIQHAISADPLDWTNSAGEFVDAIRLRPFRADSLARADHQILDRAGVERAFAEIAAVADPFMDTTRLSSGSQNLDGVEQRFAVLAENILATARHSDTLTASEAGRAERVIASLAAGEYSPEIATEGRVWELVTNTDAYTTWMTERNMRLHNLYGAHRAPGVDRDGQFRNAPGLKRIEIDPHELAELQAKNTFLSREELLDRIAALEVTAEEIDDLAAHFESTYSEPDQLALLEEQSGHIAAEILYTVREGAVLNQDEQDRAERVVAALFHGERIDIPRELGGAERPNTWDLVGSPALFQAWLDQRIERDGVERDQMAE</sequence>
<gene>
    <name evidence="1" type="ORF">DFR70_13046</name>
</gene>
<dbReference type="RefSeq" id="WP_146251449.1">
    <property type="nucleotide sequence ID" value="NZ_QJKF01000030.1"/>
</dbReference>
<feature type="non-terminal residue" evidence="1">
    <location>
        <position position="570"/>
    </location>
</feature>
<organism evidence="1 2">
    <name type="scientific">Nocardia tenerifensis</name>
    <dbReference type="NCBI Taxonomy" id="228006"/>
    <lineage>
        <taxon>Bacteria</taxon>
        <taxon>Bacillati</taxon>
        <taxon>Actinomycetota</taxon>
        <taxon>Actinomycetes</taxon>
        <taxon>Mycobacteriales</taxon>
        <taxon>Nocardiaceae</taxon>
        <taxon>Nocardia</taxon>
    </lineage>
</organism>
<reference evidence="1 2" key="1">
    <citation type="submission" date="2018-05" db="EMBL/GenBank/DDBJ databases">
        <title>Genomic Encyclopedia of Type Strains, Phase IV (KMG-IV): sequencing the most valuable type-strain genomes for metagenomic binning, comparative biology and taxonomic classification.</title>
        <authorList>
            <person name="Goeker M."/>
        </authorList>
    </citation>
    <scope>NUCLEOTIDE SEQUENCE [LARGE SCALE GENOMIC DNA]</scope>
    <source>
        <strain evidence="1 2">DSM 44704</strain>
    </source>
</reference>
<comment type="caution">
    <text evidence="1">The sequence shown here is derived from an EMBL/GenBank/DDBJ whole genome shotgun (WGS) entry which is preliminary data.</text>
</comment>
<dbReference type="AlphaFoldDB" id="A0A318JLJ4"/>
<name>A0A318JLJ4_9NOCA</name>
<evidence type="ECO:0000313" key="2">
    <source>
        <dbReference type="Proteomes" id="UP000247569"/>
    </source>
</evidence>
<dbReference type="Proteomes" id="UP000247569">
    <property type="component" value="Unassembled WGS sequence"/>
</dbReference>
<protein>
    <submittedName>
        <fullName evidence="1">Uncharacterized protein</fullName>
    </submittedName>
</protein>
<dbReference type="EMBL" id="QJKF01000030">
    <property type="protein sequence ID" value="PXX52798.1"/>
    <property type="molecule type" value="Genomic_DNA"/>
</dbReference>
<proteinExistence type="predicted"/>
<evidence type="ECO:0000313" key="1">
    <source>
        <dbReference type="EMBL" id="PXX52798.1"/>
    </source>
</evidence>
<dbReference type="OrthoDB" id="9773531at2"/>
<accession>A0A318JLJ4</accession>